<proteinExistence type="predicted"/>
<dbReference type="InterPro" id="IPR027961">
    <property type="entry name" value="DUF4442"/>
</dbReference>
<dbReference type="Gene3D" id="3.10.129.10">
    <property type="entry name" value="Hotdog Thioesterase"/>
    <property type="match status" value="1"/>
</dbReference>
<gene>
    <name evidence="2" type="ORF">BJY27_009888</name>
</gene>
<evidence type="ECO:0000313" key="2">
    <source>
        <dbReference type="EMBL" id="MBB4788841.1"/>
    </source>
</evidence>
<dbReference type="EMBL" id="JACHNG010000002">
    <property type="protein sequence ID" value="MBB4788841.1"/>
    <property type="molecule type" value="Genomic_DNA"/>
</dbReference>
<dbReference type="SUPFAM" id="SSF54637">
    <property type="entry name" value="Thioesterase/thiol ester dehydrase-isomerase"/>
    <property type="match status" value="1"/>
</dbReference>
<comment type="caution">
    <text evidence="2">The sequence shown here is derived from an EMBL/GenBank/DDBJ whole genome shotgun (WGS) entry which is preliminary data.</text>
</comment>
<sequence>MSRRSMSPRGLRRAMNWWPPYLFAGVRVVHLAEDWSSARVSLRLRRFNSNYVGTHFGGSLFSMSDPFWMLLVMRRLGRDYIVWDKAGEIDFVSPGRGDVFADFKLTEERLEEIREATADGGKALPWFENEVVTADGTVVARVRKQLYVRRKHHDGQRGPGPGRTDPAAATGHQAKG</sequence>
<dbReference type="Proteomes" id="UP000530530">
    <property type="component" value="Unassembled WGS sequence"/>
</dbReference>
<dbReference type="Pfam" id="PF14539">
    <property type="entry name" value="DUF4442"/>
    <property type="match status" value="1"/>
</dbReference>
<keyword evidence="3" id="KW-1185">Reference proteome</keyword>
<evidence type="ECO:0000313" key="3">
    <source>
        <dbReference type="Proteomes" id="UP000530530"/>
    </source>
</evidence>
<name>A0ABR6M2L3_9ACTN</name>
<reference evidence="2 3" key="1">
    <citation type="submission" date="2020-08" db="EMBL/GenBank/DDBJ databases">
        <title>Sequencing the genomes of 1000 actinobacteria strains.</title>
        <authorList>
            <person name="Klenk H.-P."/>
        </authorList>
    </citation>
    <scope>NUCLEOTIDE SEQUENCE [LARGE SCALE GENOMIC DNA]</scope>
    <source>
        <strain evidence="2 3">DSM 41530</strain>
    </source>
</reference>
<dbReference type="InterPro" id="IPR029069">
    <property type="entry name" value="HotDog_dom_sf"/>
</dbReference>
<accession>A0ABR6M2L3</accession>
<organism evidence="2 3">
    <name type="scientific">Streptomyces rapamycinicus</name>
    <dbReference type="NCBI Taxonomy" id="1226757"/>
    <lineage>
        <taxon>Bacteria</taxon>
        <taxon>Bacillati</taxon>
        <taxon>Actinomycetota</taxon>
        <taxon>Actinomycetes</taxon>
        <taxon>Kitasatosporales</taxon>
        <taxon>Streptomycetaceae</taxon>
        <taxon>Streptomyces</taxon>
        <taxon>Streptomyces violaceusniger group</taxon>
    </lineage>
</organism>
<protein>
    <submittedName>
        <fullName evidence="2">Acyl-coenzyme A thioesterase PaaI-like protein</fullName>
    </submittedName>
</protein>
<dbReference type="RefSeq" id="WP_243146046.1">
    <property type="nucleotide sequence ID" value="NZ_JACHNG010000002.1"/>
</dbReference>
<evidence type="ECO:0000256" key="1">
    <source>
        <dbReference type="SAM" id="MobiDB-lite"/>
    </source>
</evidence>
<feature type="region of interest" description="Disordered" evidence="1">
    <location>
        <begin position="150"/>
        <end position="176"/>
    </location>
</feature>